<dbReference type="Proteomes" id="UP000271098">
    <property type="component" value="Unassembled WGS sequence"/>
</dbReference>
<dbReference type="AlphaFoldDB" id="A0A183E2A2"/>
<dbReference type="EMBL" id="UYRT01082022">
    <property type="protein sequence ID" value="VDN25352.1"/>
    <property type="molecule type" value="Genomic_DNA"/>
</dbReference>
<reference evidence="1 2" key="2">
    <citation type="submission" date="2018-11" db="EMBL/GenBank/DDBJ databases">
        <authorList>
            <consortium name="Pathogen Informatics"/>
        </authorList>
    </citation>
    <scope>NUCLEOTIDE SEQUENCE [LARGE SCALE GENOMIC DNA]</scope>
</reference>
<name>A0A183E2A2_9BILA</name>
<keyword evidence="2" id="KW-1185">Reference proteome</keyword>
<evidence type="ECO:0000313" key="3">
    <source>
        <dbReference type="WBParaSite" id="GPUH_0001511301-mRNA-1"/>
    </source>
</evidence>
<gene>
    <name evidence="1" type="ORF">GPUH_LOCUS15093</name>
</gene>
<evidence type="ECO:0000313" key="1">
    <source>
        <dbReference type="EMBL" id="VDN25352.1"/>
    </source>
</evidence>
<evidence type="ECO:0000313" key="2">
    <source>
        <dbReference type="Proteomes" id="UP000271098"/>
    </source>
</evidence>
<proteinExistence type="predicted"/>
<dbReference type="WBParaSite" id="GPUH_0001511301-mRNA-1">
    <property type="protein sequence ID" value="GPUH_0001511301-mRNA-1"/>
    <property type="gene ID" value="GPUH_0001511301"/>
</dbReference>
<reference evidence="3" key="1">
    <citation type="submission" date="2016-06" db="UniProtKB">
        <authorList>
            <consortium name="WormBaseParasite"/>
        </authorList>
    </citation>
    <scope>IDENTIFICATION</scope>
</reference>
<protein>
    <submittedName>
        <fullName evidence="1 3">Uncharacterized protein</fullName>
    </submittedName>
</protein>
<sequence length="122" mass="13438">MPSEVGNGELLVTSIGINNDSSIGRAEVATSSGAAVRAESASLGCPESADRLQSRRRLTFPMDRPWQLRTTLERHCSIVAINAGNLERHMSVVAKQTSARARNAFVRFISYKQVYLFLLKVM</sequence>
<organism evidence="3">
    <name type="scientific">Gongylonema pulchrum</name>
    <dbReference type="NCBI Taxonomy" id="637853"/>
    <lineage>
        <taxon>Eukaryota</taxon>
        <taxon>Metazoa</taxon>
        <taxon>Ecdysozoa</taxon>
        <taxon>Nematoda</taxon>
        <taxon>Chromadorea</taxon>
        <taxon>Rhabditida</taxon>
        <taxon>Spirurina</taxon>
        <taxon>Spiruromorpha</taxon>
        <taxon>Spiruroidea</taxon>
        <taxon>Gongylonematidae</taxon>
        <taxon>Gongylonema</taxon>
    </lineage>
</organism>
<accession>A0A183E2A2</accession>